<protein>
    <submittedName>
        <fullName evidence="2">ABC transporter substrate-binding protein</fullName>
    </submittedName>
</protein>
<gene>
    <name evidence="2" type="ORF">AB0T83_14990</name>
</gene>
<keyword evidence="3" id="KW-1185">Reference proteome</keyword>
<dbReference type="Gene3D" id="3.40.190.10">
    <property type="entry name" value="Periplasmic binding protein-like II"/>
    <property type="match status" value="1"/>
</dbReference>
<reference evidence="2 3" key="1">
    <citation type="submission" date="2024-07" db="EMBL/GenBank/DDBJ databases">
        <authorList>
            <person name="Kang M."/>
        </authorList>
    </citation>
    <scope>NUCLEOTIDE SEQUENCE [LARGE SCALE GENOMIC DNA]</scope>
    <source>
        <strain evidence="2 3">DFM31</strain>
    </source>
</reference>
<evidence type="ECO:0000313" key="2">
    <source>
        <dbReference type="EMBL" id="MEV8468081.1"/>
    </source>
</evidence>
<accession>A0ABV3L9F3</accession>
<evidence type="ECO:0000313" key="3">
    <source>
        <dbReference type="Proteomes" id="UP001553161"/>
    </source>
</evidence>
<dbReference type="RefSeq" id="WP_366194032.1">
    <property type="nucleotide sequence ID" value="NZ_JBFBVU010000021.1"/>
</dbReference>
<organism evidence="2 3">
    <name type="scientific">Meridianimarinicoccus marinus</name>
    <dbReference type="NCBI Taxonomy" id="3231483"/>
    <lineage>
        <taxon>Bacteria</taxon>
        <taxon>Pseudomonadati</taxon>
        <taxon>Pseudomonadota</taxon>
        <taxon>Alphaproteobacteria</taxon>
        <taxon>Rhodobacterales</taxon>
        <taxon>Paracoccaceae</taxon>
        <taxon>Meridianimarinicoccus</taxon>
    </lineage>
</organism>
<name>A0ABV3L9F3_9RHOB</name>
<dbReference type="InterPro" id="IPR000914">
    <property type="entry name" value="SBP_5_dom"/>
</dbReference>
<proteinExistence type="predicted"/>
<evidence type="ECO:0000259" key="1">
    <source>
        <dbReference type="Pfam" id="PF00496"/>
    </source>
</evidence>
<dbReference type="Proteomes" id="UP001553161">
    <property type="component" value="Unassembled WGS sequence"/>
</dbReference>
<dbReference type="SUPFAM" id="SSF53850">
    <property type="entry name" value="Periplasmic binding protein-like II"/>
    <property type="match status" value="1"/>
</dbReference>
<feature type="domain" description="Solute-binding protein family 5" evidence="1">
    <location>
        <begin position="4"/>
        <end position="223"/>
    </location>
</feature>
<sequence>MQGEKIDDYAVKLTFAAPYGAFLTELATPLAQEPVLLAEHYCKQYLSKYNPDAQSQVEATEAVEDWPSLFRLNCGEVEAPNRWANSERPTQGSWVITGNRHSVVTTPVTTARTPYFWQVNTVRCLLRYVDELLWGIVQDAQAILLEAIAGNVDMQSRRINNPANKPVPSQNMERGGYKIHDGLPANSNIMAIHFKHTLKGPAMRDVLRNKDVRSAPSLGIDRD</sequence>
<dbReference type="Pfam" id="PF00496">
    <property type="entry name" value="SBP_bac_5"/>
    <property type="match status" value="1"/>
</dbReference>
<dbReference type="EMBL" id="JBFBVU010000021">
    <property type="protein sequence ID" value="MEV8468081.1"/>
    <property type="molecule type" value="Genomic_DNA"/>
</dbReference>
<comment type="caution">
    <text evidence="2">The sequence shown here is derived from an EMBL/GenBank/DDBJ whole genome shotgun (WGS) entry which is preliminary data.</text>
</comment>